<evidence type="ECO:0000313" key="2">
    <source>
        <dbReference type="Proteomes" id="UP001367676"/>
    </source>
</evidence>
<dbReference type="Proteomes" id="UP001367676">
    <property type="component" value="Unassembled WGS sequence"/>
</dbReference>
<evidence type="ECO:0000313" key="1">
    <source>
        <dbReference type="EMBL" id="KAK7603416.1"/>
    </source>
</evidence>
<sequence>MVFTPNHIENIQNLVINKFDLRSLEFSGQRLKLERATWVTRMCRISGMKPLGPSAPCPKCIARDFNINKYTISKCNHISIVQYPTTDILVSTRYTEVNNRFSLKQAKTSPGKDGLLATVNNMLQQNPNRRKDENVSGVTTILRKSYKSSLRDVHIFPISPTLPQPSLCRE</sequence>
<dbReference type="EMBL" id="JBBCAQ010000006">
    <property type="protein sequence ID" value="KAK7603416.1"/>
    <property type="molecule type" value="Genomic_DNA"/>
</dbReference>
<organism evidence="1 2">
    <name type="scientific">Parthenolecanium corni</name>
    <dbReference type="NCBI Taxonomy" id="536013"/>
    <lineage>
        <taxon>Eukaryota</taxon>
        <taxon>Metazoa</taxon>
        <taxon>Ecdysozoa</taxon>
        <taxon>Arthropoda</taxon>
        <taxon>Hexapoda</taxon>
        <taxon>Insecta</taxon>
        <taxon>Pterygota</taxon>
        <taxon>Neoptera</taxon>
        <taxon>Paraneoptera</taxon>
        <taxon>Hemiptera</taxon>
        <taxon>Sternorrhyncha</taxon>
        <taxon>Coccoidea</taxon>
        <taxon>Coccidae</taxon>
        <taxon>Parthenolecanium</taxon>
    </lineage>
</organism>
<keyword evidence="2" id="KW-1185">Reference proteome</keyword>
<proteinExistence type="predicted"/>
<dbReference type="AlphaFoldDB" id="A0AAN9TSH6"/>
<comment type="caution">
    <text evidence="1">The sequence shown here is derived from an EMBL/GenBank/DDBJ whole genome shotgun (WGS) entry which is preliminary data.</text>
</comment>
<reference evidence="1 2" key="1">
    <citation type="submission" date="2024-03" db="EMBL/GenBank/DDBJ databases">
        <title>Adaptation during the transition from Ophiocordyceps entomopathogen to insect associate is accompanied by gene loss and intensified selection.</title>
        <authorList>
            <person name="Ward C.M."/>
            <person name="Onetto C.A."/>
            <person name="Borneman A.R."/>
        </authorList>
    </citation>
    <scope>NUCLEOTIDE SEQUENCE [LARGE SCALE GENOMIC DNA]</scope>
    <source>
        <strain evidence="1">AWRI1</strain>
        <tissue evidence="1">Single Adult Female</tissue>
    </source>
</reference>
<gene>
    <name evidence="1" type="ORF">V9T40_003415</name>
</gene>
<protein>
    <submittedName>
        <fullName evidence="1">Uncharacterized protein</fullName>
    </submittedName>
</protein>
<accession>A0AAN9TSH6</accession>
<name>A0AAN9TSH6_9HEMI</name>